<dbReference type="SUPFAM" id="SSF48452">
    <property type="entry name" value="TPR-like"/>
    <property type="match status" value="1"/>
</dbReference>
<dbReference type="Pfam" id="PF13414">
    <property type="entry name" value="TPR_11"/>
    <property type="match status" value="1"/>
</dbReference>
<dbReference type="Gene3D" id="1.25.40.10">
    <property type="entry name" value="Tetratricopeptide repeat domain"/>
    <property type="match status" value="2"/>
</dbReference>
<dbReference type="KEGG" id="bsen:DP114_11720"/>
<dbReference type="SMART" id="SM00028">
    <property type="entry name" value="TPR"/>
    <property type="match status" value="4"/>
</dbReference>
<feature type="repeat" description="TPR" evidence="3">
    <location>
        <begin position="114"/>
        <end position="147"/>
    </location>
</feature>
<dbReference type="PANTHER" id="PTHR44943:SF8">
    <property type="entry name" value="TPR REPEAT-CONTAINING PROTEIN MJ0263"/>
    <property type="match status" value="1"/>
</dbReference>
<gene>
    <name evidence="4" type="ORF">DP114_11720</name>
</gene>
<dbReference type="PROSITE" id="PS50293">
    <property type="entry name" value="TPR_REGION"/>
    <property type="match status" value="1"/>
</dbReference>
<dbReference type="InterPro" id="IPR011990">
    <property type="entry name" value="TPR-like_helical_dom_sf"/>
</dbReference>
<dbReference type="AlphaFoldDB" id="A0A856MDS1"/>
<keyword evidence="5" id="KW-1185">Reference proteome</keyword>
<accession>A0A856MDS1</accession>
<evidence type="ECO:0000256" key="1">
    <source>
        <dbReference type="ARBA" id="ARBA00022737"/>
    </source>
</evidence>
<keyword evidence="2 3" id="KW-0802">TPR repeat</keyword>
<evidence type="ECO:0000313" key="4">
    <source>
        <dbReference type="EMBL" id="QDL08474.1"/>
    </source>
</evidence>
<sequence length="240" mass="27082">MNLKSLTYSVFAKPLIYIILGFLSVIDTLPLVLADTTEPPKNNTDSVITDHSLSALPQSHRRLQNNFILAQIGDRDDQERSRLIQEANVFYGQGNFAAAEEHLRKLIKKFPKDAFAHYQLGNVLYQQEKAEEAIGEYKQAIRFNSSYALAHNAMGIALASQTRWEEAIAEFQKALKINPEYADALASLGQVLWQKGNRDEALTSVNKALNIFKAQNRPDKVYQVQQLLQKMKTTEDPSVS</sequence>
<evidence type="ECO:0008006" key="6">
    <source>
        <dbReference type="Google" id="ProtNLM"/>
    </source>
</evidence>
<dbReference type="RefSeq" id="WP_171976139.1">
    <property type="nucleotide sequence ID" value="NZ_CAWOXK010000001.1"/>
</dbReference>
<feature type="repeat" description="TPR" evidence="3">
    <location>
        <begin position="148"/>
        <end position="181"/>
    </location>
</feature>
<dbReference type="Proteomes" id="UP000503129">
    <property type="component" value="Chromosome"/>
</dbReference>
<keyword evidence="1" id="KW-0677">Repeat</keyword>
<reference evidence="4 5" key="1">
    <citation type="submission" date="2018-06" db="EMBL/GenBank/DDBJ databases">
        <title>Comparative genomics of Brasilonema spp. strains.</title>
        <authorList>
            <person name="Alvarenga D.O."/>
            <person name="Fiore M.F."/>
            <person name="Varani A.M."/>
        </authorList>
    </citation>
    <scope>NUCLEOTIDE SEQUENCE [LARGE SCALE GENOMIC DNA]</scope>
    <source>
        <strain evidence="4 5">CENA114</strain>
    </source>
</reference>
<dbReference type="Pfam" id="PF13432">
    <property type="entry name" value="TPR_16"/>
    <property type="match status" value="1"/>
</dbReference>
<proteinExistence type="predicted"/>
<organism evidence="4 5">
    <name type="scientific">Brasilonema sennae CENA114</name>
    <dbReference type="NCBI Taxonomy" id="415709"/>
    <lineage>
        <taxon>Bacteria</taxon>
        <taxon>Bacillati</taxon>
        <taxon>Cyanobacteriota</taxon>
        <taxon>Cyanophyceae</taxon>
        <taxon>Nostocales</taxon>
        <taxon>Scytonemataceae</taxon>
        <taxon>Brasilonema</taxon>
        <taxon>Bromeliae group (in: Brasilonema)</taxon>
    </lineage>
</organism>
<protein>
    <recommendedName>
        <fullName evidence="6">TPR repeat-containing protein</fullName>
    </recommendedName>
</protein>
<evidence type="ECO:0000256" key="3">
    <source>
        <dbReference type="PROSITE-ProRule" id="PRU00339"/>
    </source>
</evidence>
<evidence type="ECO:0000256" key="2">
    <source>
        <dbReference type="ARBA" id="ARBA00022803"/>
    </source>
</evidence>
<dbReference type="InterPro" id="IPR051685">
    <property type="entry name" value="Ycf3/AcsC/BcsC/TPR_MFPF"/>
</dbReference>
<dbReference type="PROSITE" id="PS50005">
    <property type="entry name" value="TPR"/>
    <property type="match status" value="3"/>
</dbReference>
<feature type="repeat" description="TPR" evidence="3">
    <location>
        <begin position="182"/>
        <end position="215"/>
    </location>
</feature>
<dbReference type="EMBL" id="CP030118">
    <property type="protein sequence ID" value="QDL08474.1"/>
    <property type="molecule type" value="Genomic_DNA"/>
</dbReference>
<dbReference type="PANTHER" id="PTHR44943">
    <property type="entry name" value="CELLULOSE SYNTHASE OPERON PROTEIN C"/>
    <property type="match status" value="1"/>
</dbReference>
<evidence type="ECO:0000313" key="5">
    <source>
        <dbReference type="Proteomes" id="UP000503129"/>
    </source>
</evidence>
<name>A0A856MDS1_9CYAN</name>
<dbReference type="InterPro" id="IPR019734">
    <property type="entry name" value="TPR_rpt"/>
</dbReference>